<dbReference type="PROSITE" id="PS51886">
    <property type="entry name" value="TLDC"/>
    <property type="match status" value="1"/>
</dbReference>
<dbReference type="OrthoDB" id="289228at2759"/>
<accession>V4A0P0</accession>
<reference evidence="3 4" key="1">
    <citation type="journal article" date="2013" name="Nature">
        <title>Insights into bilaterian evolution from three spiralian genomes.</title>
        <authorList>
            <person name="Simakov O."/>
            <person name="Marletaz F."/>
            <person name="Cho S.J."/>
            <person name="Edsinger-Gonzales E."/>
            <person name="Havlak P."/>
            <person name="Hellsten U."/>
            <person name="Kuo D.H."/>
            <person name="Larsson T."/>
            <person name="Lv J."/>
            <person name="Arendt D."/>
            <person name="Savage R."/>
            <person name="Osoegawa K."/>
            <person name="de Jong P."/>
            <person name="Grimwood J."/>
            <person name="Chapman J.A."/>
            <person name="Shapiro H."/>
            <person name="Aerts A."/>
            <person name="Otillar R.P."/>
            <person name="Terry A.Y."/>
            <person name="Boore J.L."/>
            <person name="Grigoriev I.V."/>
            <person name="Lindberg D.R."/>
            <person name="Seaver E.C."/>
            <person name="Weisblat D.A."/>
            <person name="Putnam N.H."/>
            <person name="Rokhsar D.S."/>
        </authorList>
    </citation>
    <scope>NUCLEOTIDE SEQUENCE [LARGE SCALE GENOMIC DNA]</scope>
</reference>
<evidence type="ECO:0000313" key="3">
    <source>
        <dbReference type="EMBL" id="ESO97348.1"/>
    </source>
</evidence>
<evidence type="ECO:0000256" key="1">
    <source>
        <dbReference type="SAM" id="MobiDB-lite"/>
    </source>
</evidence>
<proteinExistence type="predicted"/>
<dbReference type="AlphaFoldDB" id="V4A0P0"/>
<keyword evidence="4" id="KW-1185">Reference proteome</keyword>
<dbReference type="CTD" id="20248627"/>
<dbReference type="InterPro" id="IPR006571">
    <property type="entry name" value="TLDc_dom"/>
</dbReference>
<gene>
    <name evidence="3" type="ORF">LOTGIDRAFT_231545</name>
</gene>
<dbReference type="GeneID" id="20248627"/>
<evidence type="ECO:0000259" key="2">
    <source>
        <dbReference type="PROSITE" id="PS51886"/>
    </source>
</evidence>
<organism evidence="3 4">
    <name type="scientific">Lottia gigantea</name>
    <name type="common">Giant owl limpet</name>
    <dbReference type="NCBI Taxonomy" id="225164"/>
    <lineage>
        <taxon>Eukaryota</taxon>
        <taxon>Metazoa</taxon>
        <taxon>Spiralia</taxon>
        <taxon>Lophotrochozoa</taxon>
        <taxon>Mollusca</taxon>
        <taxon>Gastropoda</taxon>
        <taxon>Patellogastropoda</taxon>
        <taxon>Lottioidea</taxon>
        <taxon>Lottiidae</taxon>
        <taxon>Lottia</taxon>
    </lineage>
</organism>
<feature type="domain" description="TLDc" evidence="2">
    <location>
        <begin position="279"/>
        <end position="433"/>
    </location>
</feature>
<dbReference type="Pfam" id="PF07534">
    <property type="entry name" value="TLD"/>
    <property type="match status" value="1"/>
</dbReference>
<dbReference type="OMA" id="EHGTGAN"/>
<evidence type="ECO:0000313" key="4">
    <source>
        <dbReference type="Proteomes" id="UP000030746"/>
    </source>
</evidence>
<dbReference type="HOGENOM" id="CLU_034322_0_0_1"/>
<dbReference type="Proteomes" id="UP000030746">
    <property type="component" value="Unassembled WGS sequence"/>
</dbReference>
<dbReference type="PANTHER" id="PTHR23354">
    <property type="entry name" value="NUCLEOLAR PROTEIN 7/ESTROGEN RECEPTOR COACTIVATOR-RELATED"/>
    <property type="match status" value="1"/>
</dbReference>
<sequence>MGNSQAPSTPDEDGPSSSNSAGGIGGIQNRSSRRASNKAYCASLSKLFEKLELTADGGNTHPGELSRNTFEDVFHGPLHKFGSLMYSMMVNGHSNKERITREQLLNLGKKLLRNLMKKNNMNIILDCLLMEINCLINKMLQEPQTFDRKSNRVRRDALEMVEISYALTLSASKIPYCKDERDDKIFESVVTSMFGVESEIGFDAFESWLKWNCPHFFCGVHNWVFSILTGSQLPSELEVAPVPQLEGFAEGRYLVTMGMLWILSATIPTCFTKSPTGETPSNNPLLNSYHLLMKLARLSRCQSWTLLYSSSQHGMSLNRFMHHVISYSAPTMTVLSFEGRNLYCVAADCGWRESSSLFGGENCMLIQISPVYRVIQAGEKMLMWNEFSRDLPKGIQIGKGNQNKVLFLPQEFDEIHHYGVPCALHKIEVWGCGGATVREAQVKQKQWEAKDTQRQQSRKLRLDLDSNWEENADKKLLEWGGIKTNHSQR</sequence>
<dbReference type="RefSeq" id="XP_009051948.1">
    <property type="nucleotide sequence ID" value="XM_009053700.1"/>
</dbReference>
<name>V4A0P0_LOTGI</name>
<dbReference type="SMART" id="SM00584">
    <property type="entry name" value="TLDc"/>
    <property type="match status" value="1"/>
</dbReference>
<dbReference type="EMBL" id="KB201305">
    <property type="protein sequence ID" value="ESO97348.1"/>
    <property type="molecule type" value="Genomic_DNA"/>
</dbReference>
<feature type="region of interest" description="Disordered" evidence="1">
    <location>
        <begin position="1"/>
        <end position="31"/>
    </location>
</feature>
<protein>
    <recommendedName>
        <fullName evidence="2">TLDc domain-containing protein</fullName>
    </recommendedName>
</protein>
<dbReference type="KEGG" id="lgi:LOTGIDRAFT_231545"/>
<dbReference type="PANTHER" id="PTHR23354:SF108">
    <property type="entry name" value="RE10231P"/>
    <property type="match status" value="1"/>
</dbReference>